<comment type="function">
    <text evidence="5">Flavin prenyltransferase that catalyzes the synthesis of the prenylated FMN cofactor (prenyl-FMN) for 4-hydroxy-3-polyprenylbenzoic acid decarboxylase UbiD. The prenyltransferase is metal-independent and links a dimethylallyl moiety from dimethylallyl monophosphate (DMAP) to the flavin N5 and C6 atoms of FMN.</text>
</comment>
<dbReference type="GO" id="GO:0106141">
    <property type="term" value="F:flavin prenyltransferase activity"/>
    <property type="evidence" value="ECO:0007669"/>
    <property type="project" value="UniProtKB-EC"/>
</dbReference>
<dbReference type="Pfam" id="PF02441">
    <property type="entry name" value="Flavoprotein"/>
    <property type="match status" value="1"/>
</dbReference>
<feature type="binding site" evidence="5">
    <location>
        <position position="156"/>
    </location>
    <ligand>
        <name>dimethylallyl phosphate</name>
        <dbReference type="ChEBI" id="CHEBI:88052"/>
    </ligand>
</feature>
<dbReference type="EMBL" id="OBEI01000001">
    <property type="protein sequence ID" value="SNZ03913.1"/>
    <property type="molecule type" value="Genomic_DNA"/>
</dbReference>
<protein>
    <recommendedName>
        <fullName evidence="5">Flavin prenyltransferase UbiX</fullName>
        <ecNumber evidence="5">2.5.1.129</ecNumber>
    </recommendedName>
</protein>
<dbReference type="InterPro" id="IPR003382">
    <property type="entry name" value="Flavoprotein"/>
</dbReference>
<dbReference type="PANTHER" id="PTHR43374">
    <property type="entry name" value="FLAVIN PRENYLTRANSFERASE"/>
    <property type="match status" value="1"/>
</dbReference>
<dbReference type="InterPro" id="IPR036551">
    <property type="entry name" value="Flavin_trans-like"/>
</dbReference>
<accession>A0A285N4P9</accession>
<keyword evidence="4 5" id="KW-0808">Transferase</keyword>
<sequence length="192" mass="21574">MEKIVLCITGASGFIYGERLLRELCRDHFVYLVISDSAFKVMEEETDRRRDDFLKNLPDNVHFFSQGEIDAPISSGSRLIETKGVIVAPCSTGTLGAVAGGISNNLIHRVCDVALKERKKVYLLLREMPLSLIQIKNMEKVTLSGGTVAVASPGFYTKPESVDDMINFVVGKVLDFFDINHNLYRRWKDEDL</sequence>
<feature type="binding site" evidence="5">
    <location>
        <position position="126"/>
    </location>
    <ligand>
        <name>FMN</name>
        <dbReference type="ChEBI" id="CHEBI:58210"/>
    </ligand>
</feature>
<feature type="binding site" evidence="5">
    <location>
        <begin position="10"/>
        <end position="12"/>
    </location>
    <ligand>
        <name>FMN</name>
        <dbReference type="ChEBI" id="CHEBI:58210"/>
    </ligand>
</feature>
<dbReference type="RefSeq" id="WP_096999683.1">
    <property type="nucleotide sequence ID" value="NZ_OBEI01000001.1"/>
</dbReference>
<evidence type="ECO:0000313" key="8">
    <source>
        <dbReference type="Proteomes" id="UP000219036"/>
    </source>
</evidence>
<evidence type="ECO:0000313" key="7">
    <source>
        <dbReference type="EMBL" id="SNZ03913.1"/>
    </source>
</evidence>
<evidence type="ECO:0000256" key="1">
    <source>
        <dbReference type="ARBA" id="ARBA00022602"/>
    </source>
</evidence>
<comment type="catalytic activity">
    <reaction evidence="5">
        <text>dimethylallyl phosphate + FMNH2 = prenylated FMNH2 + phosphate</text>
        <dbReference type="Rhea" id="RHEA:37743"/>
        <dbReference type="ChEBI" id="CHEBI:43474"/>
        <dbReference type="ChEBI" id="CHEBI:57618"/>
        <dbReference type="ChEBI" id="CHEBI:87467"/>
        <dbReference type="ChEBI" id="CHEBI:88052"/>
        <dbReference type="EC" id="2.5.1.129"/>
    </reaction>
</comment>
<keyword evidence="3 5" id="KW-0288">FMN</keyword>
<feature type="binding site" evidence="5">
    <location>
        <position position="172"/>
    </location>
    <ligand>
        <name>dimethylallyl phosphate</name>
        <dbReference type="ChEBI" id="CHEBI:88052"/>
    </ligand>
</feature>
<proteinExistence type="inferred from homology"/>
<keyword evidence="2 5" id="KW-0285">Flavoprotein</keyword>
<dbReference type="Gene3D" id="3.40.50.1950">
    <property type="entry name" value="Flavin prenyltransferase-like"/>
    <property type="match status" value="1"/>
</dbReference>
<comment type="similarity">
    <text evidence="5">Belongs to the UbiX/PAD1 family.</text>
</comment>
<feature type="binding site" evidence="5">
    <location>
        <position position="35"/>
    </location>
    <ligand>
        <name>FMN</name>
        <dbReference type="ChEBI" id="CHEBI:58210"/>
    </ligand>
</feature>
<dbReference type="PANTHER" id="PTHR43374:SF1">
    <property type="entry name" value="FLAVIN PRENYLTRANSFERASE PAD1, MITOCHONDRIAL"/>
    <property type="match status" value="1"/>
</dbReference>
<evidence type="ECO:0000256" key="5">
    <source>
        <dbReference type="HAMAP-Rule" id="MF_01984"/>
    </source>
</evidence>
<evidence type="ECO:0000256" key="3">
    <source>
        <dbReference type="ARBA" id="ARBA00022643"/>
    </source>
</evidence>
<evidence type="ECO:0000256" key="4">
    <source>
        <dbReference type="ARBA" id="ARBA00022679"/>
    </source>
</evidence>
<comment type="caution">
    <text evidence="5">Lacks conserved residue(s) required for the propagation of feature annotation.</text>
</comment>
<dbReference type="HAMAP" id="MF_01984">
    <property type="entry name" value="ubiX_pad"/>
    <property type="match status" value="1"/>
</dbReference>
<dbReference type="GO" id="GO:0016831">
    <property type="term" value="F:carboxy-lyase activity"/>
    <property type="evidence" value="ECO:0007669"/>
    <property type="project" value="TreeGrafter"/>
</dbReference>
<dbReference type="EC" id="2.5.1.129" evidence="5"/>
<keyword evidence="1 5" id="KW-0637">Prenyltransferase</keyword>
<reference evidence="8" key="1">
    <citation type="submission" date="2017-09" db="EMBL/GenBank/DDBJ databases">
        <authorList>
            <person name="Varghese N."/>
            <person name="Submissions S."/>
        </authorList>
    </citation>
    <scope>NUCLEOTIDE SEQUENCE [LARGE SCALE GENOMIC DNA]</scope>
    <source>
        <strain evidence="8">DSM 15103</strain>
    </source>
</reference>
<dbReference type="InterPro" id="IPR004507">
    <property type="entry name" value="UbiX-like"/>
</dbReference>
<dbReference type="SUPFAM" id="SSF52507">
    <property type="entry name" value="Homo-oligomeric flavin-containing Cys decarboxylases, HFCD"/>
    <property type="match status" value="1"/>
</dbReference>
<name>A0A285N4P9_9AQUI</name>
<keyword evidence="8" id="KW-1185">Reference proteome</keyword>
<feature type="domain" description="Flavoprotein" evidence="6">
    <location>
        <begin position="3"/>
        <end position="176"/>
    </location>
</feature>
<dbReference type="OrthoDB" id="9781577at2"/>
<feature type="binding site" evidence="5">
    <location>
        <begin position="91"/>
        <end position="94"/>
    </location>
    <ligand>
        <name>FMN</name>
        <dbReference type="ChEBI" id="CHEBI:58210"/>
    </ligand>
</feature>
<evidence type="ECO:0000256" key="2">
    <source>
        <dbReference type="ARBA" id="ARBA00022630"/>
    </source>
</evidence>
<organism evidence="7 8">
    <name type="scientific">Persephonella hydrogeniphila</name>
    <dbReference type="NCBI Taxonomy" id="198703"/>
    <lineage>
        <taxon>Bacteria</taxon>
        <taxon>Pseudomonadati</taxon>
        <taxon>Aquificota</taxon>
        <taxon>Aquificia</taxon>
        <taxon>Aquificales</taxon>
        <taxon>Hydrogenothermaceae</taxon>
        <taxon>Persephonella</taxon>
    </lineage>
</organism>
<evidence type="ECO:0000259" key="6">
    <source>
        <dbReference type="Pfam" id="PF02441"/>
    </source>
</evidence>
<dbReference type="Proteomes" id="UP000219036">
    <property type="component" value="Unassembled WGS sequence"/>
</dbReference>
<dbReference type="NCBIfam" id="TIGR00421">
    <property type="entry name" value="ubiX_pad"/>
    <property type="match status" value="1"/>
</dbReference>
<gene>
    <name evidence="5" type="primary">ubiX</name>
    <name evidence="7" type="ORF">SAMN06265182_0505</name>
</gene>
<dbReference type="AlphaFoldDB" id="A0A285N4P9"/>